<gene>
    <name evidence="2" type="ORF">C8D99_11437</name>
</gene>
<evidence type="ECO:0000313" key="3">
    <source>
        <dbReference type="Proteomes" id="UP000295066"/>
    </source>
</evidence>
<dbReference type="Pfam" id="PF02350">
    <property type="entry name" value="Epimerase_2"/>
    <property type="match status" value="1"/>
</dbReference>
<dbReference type="InterPro" id="IPR029767">
    <property type="entry name" value="WecB-like"/>
</dbReference>
<name>A0A4V3HG02_9BACT</name>
<dbReference type="InterPro" id="IPR020004">
    <property type="entry name" value="UDP-GlcNAc_Epase"/>
</dbReference>
<accession>A0A4V3HG02</accession>
<evidence type="ECO:0000259" key="1">
    <source>
        <dbReference type="Pfam" id="PF02350"/>
    </source>
</evidence>
<sequence>MARKIAVITATRAEYGLLSPLMKKILDDPDLELQIIVTGAHLSPEFGLTWKEIEEDGFPIHKRVEMLLSGDSTLAVTKSLGLGIIGFADALDELKPDMLVILGDRYEMLGAAAAAVLAGIPVAHIHGGEITLGAYDDAFRHAITKMSSLHFVAHEDYRRRVIQMGEVPDSVFVVGPACLDGIRETELPTRNELEQHLGIHLSSPLFVVTYHPETRSPLSAEEQIKRLLSALDRFPSATMVFTGANADTDGRIINERMIEFCSLAPEKRVFVQSLGRRRYWGMLSIADAVIGNSSSGIMEAPLFGVPTVNIGRRQKGRLRDDLVADCPCKTDGVEAAVHQALFRGKAAPKVSDLRSPAGLMIEYLKTTKTVEQKYFFNIPFDLTSAIRR</sequence>
<proteinExistence type="predicted"/>
<dbReference type="InterPro" id="IPR003331">
    <property type="entry name" value="UDP_GlcNAc_Epimerase_2_dom"/>
</dbReference>
<feature type="domain" description="UDP-N-acetylglucosamine 2-epimerase" evidence="1">
    <location>
        <begin position="24"/>
        <end position="349"/>
    </location>
</feature>
<dbReference type="GO" id="GO:0004553">
    <property type="term" value="F:hydrolase activity, hydrolyzing O-glycosyl compounds"/>
    <property type="evidence" value="ECO:0007669"/>
    <property type="project" value="InterPro"/>
</dbReference>
<comment type="caution">
    <text evidence="2">The sequence shown here is derived from an EMBL/GenBank/DDBJ whole genome shotgun (WGS) entry which is preliminary data.</text>
</comment>
<dbReference type="Gene3D" id="3.40.50.2000">
    <property type="entry name" value="Glycogen Phosphorylase B"/>
    <property type="match status" value="2"/>
</dbReference>
<dbReference type="EMBL" id="SORI01000014">
    <property type="protein sequence ID" value="TDY58345.1"/>
    <property type="molecule type" value="Genomic_DNA"/>
</dbReference>
<dbReference type="GO" id="GO:0006047">
    <property type="term" value="P:UDP-N-acetylglucosamine metabolic process"/>
    <property type="evidence" value="ECO:0007669"/>
    <property type="project" value="InterPro"/>
</dbReference>
<dbReference type="SUPFAM" id="SSF53756">
    <property type="entry name" value="UDP-Glycosyltransferase/glycogen phosphorylase"/>
    <property type="match status" value="1"/>
</dbReference>
<dbReference type="AlphaFoldDB" id="A0A4V3HG02"/>
<dbReference type="NCBIfam" id="TIGR03568">
    <property type="entry name" value="NeuC_NnaA"/>
    <property type="match status" value="1"/>
</dbReference>
<dbReference type="CDD" id="cd03786">
    <property type="entry name" value="GTB_UDP-GlcNAc_2-Epimerase"/>
    <property type="match status" value="1"/>
</dbReference>
<keyword evidence="3" id="KW-1185">Reference proteome</keyword>
<organism evidence="2 3">
    <name type="scientific">Aminivibrio pyruvatiphilus</name>
    <dbReference type="NCBI Taxonomy" id="1005740"/>
    <lineage>
        <taxon>Bacteria</taxon>
        <taxon>Thermotogati</taxon>
        <taxon>Synergistota</taxon>
        <taxon>Synergistia</taxon>
        <taxon>Synergistales</taxon>
        <taxon>Aminobacteriaceae</taxon>
        <taxon>Aminivibrio</taxon>
    </lineage>
</organism>
<dbReference type="Proteomes" id="UP000295066">
    <property type="component" value="Unassembled WGS sequence"/>
</dbReference>
<dbReference type="RefSeq" id="WP_133958065.1">
    <property type="nucleotide sequence ID" value="NZ_SORI01000014.1"/>
</dbReference>
<dbReference type="OrthoDB" id="9803238at2"/>
<dbReference type="PANTHER" id="PTHR43174">
    <property type="entry name" value="UDP-N-ACETYLGLUCOSAMINE 2-EPIMERASE"/>
    <property type="match status" value="1"/>
</dbReference>
<evidence type="ECO:0000313" key="2">
    <source>
        <dbReference type="EMBL" id="TDY58345.1"/>
    </source>
</evidence>
<reference evidence="2 3" key="1">
    <citation type="submission" date="2019-03" db="EMBL/GenBank/DDBJ databases">
        <title>Genomic Encyclopedia of Type Strains, Phase IV (KMG-IV): sequencing the most valuable type-strain genomes for metagenomic binning, comparative biology and taxonomic classification.</title>
        <authorList>
            <person name="Goeker M."/>
        </authorList>
    </citation>
    <scope>NUCLEOTIDE SEQUENCE [LARGE SCALE GENOMIC DNA]</scope>
    <source>
        <strain evidence="2 3">DSM 25964</strain>
    </source>
</reference>
<protein>
    <submittedName>
        <fullName evidence="2">UDP-N-acetylglucosamine 2-epimerase (Non-hydrolysing)/GDP/UDP-N,N'-diacetylbacillosamine 2-epimerase (Hydrolysing)</fullName>
    </submittedName>
</protein>
<dbReference type="PANTHER" id="PTHR43174:SF3">
    <property type="entry name" value="UDP-N-ACETYLGLUCOSAMINE 2-EPIMERASE"/>
    <property type="match status" value="1"/>
</dbReference>